<dbReference type="PROSITE" id="PS00211">
    <property type="entry name" value="ABC_TRANSPORTER_1"/>
    <property type="match status" value="1"/>
</dbReference>
<dbReference type="InterPro" id="IPR003593">
    <property type="entry name" value="AAA+_ATPase"/>
</dbReference>
<evidence type="ECO:0000256" key="2">
    <source>
        <dbReference type="ARBA" id="ARBA00022475"/>
    </source>
</evidence>
<proteinExistence type="predicted"/>
<sequence length="374" mass="40551">MEISIRNVRKTFAAFPALAGVDLDIASGELIALLGPSGSGKTTLLRALAGLEPIDAGQIKFGANDATHLSVQERRVGFVFQHYALFKHMTVEDNIGFGLSVRKGPDKPDKAAIRQRAQELLELVQLSGLGKRYPAQLSGGQKQRVALARALAIEPRVLLLDEPFGALDAKVRKDLRRWLRELHDKTGVTTVFVTHDQEEALELADRVVVMNRGRIEQVGTTAEVYEQPATPFVFDFLGSVNRFRGEVQGGKLKINGLSLNTDSPLSGAVEIYVRPHDLRIVEDSSPGLDARVLSVQRTGPFVRAGAKLAHDGTRVDIELSHLDPLTAALVPGAQLRLLPAIYGLFPPEGGAPLKTLPDVVANAVPEQRGDRARA</sequence>
<dbReference type="PROSITE" id="PS50893">
    <property type="entry name" value="ABC_TRANSPORTER_2"/>
    <property type="match status" value="1"/>
</dbReference>
<dbReference type="AlphaFoldDB" id="A0A3N0V0A7"/>
<dbReference type="Pfam" id="PF17850">
    <property type="entry name" value="CysA_C_terminal"/>
    <property type="match status" value="1"/>
</dbReference>
<dbReference type="SMART" id="SM00382">
    <property type="entry name" value="AAA"/>
    <property type="match status" value="1"/>
</dbReference>
<feature type="domain" description="ABC transporter" evidence="8">
    <location>
        <begin position="3"/>
        <end position="237"/>
    </location>
</feature>
<comment type="caution">
    <text evidence="9">The sequence shown here is derived from an EMBL/GenBank/DDBJ whole genome shotgun (WGS) entry which is preliminary data.</text>
</comment>
<evidence type="ECO:0000256" key="1">
    <source>
        <dbReference type="ARBA" id="ARBA00022448"/>
    </source>
</evidence>
<organism evidence="9 10">
    <name type="scientific">Stagnimonas aquatica</name>
    <dbReference type="NCBI Taxonomy" id="2689987"/>
    <lineage>
        <taxon>Bacteria</taxon>
        <taxon>Pseudomonadati</taxon>
        <taxon>Pseudomonadota</taxon>
        <taxon>Gammaproteobacteria</taxon>
        <taxon>Nevskiales</taxon>
        <taxon>Nevskiaceae</taxon>
        <taxon>Stagnimonas</taxon>
    </lineage>
</organism>
<dbReference type="InParanoid" id="A0A3N0V0A7"/>
<dbReference type="SUPFAM" id="SSF50331">
    <property type="entry name" value="MOP-like"/>
    <property type="match status" value="1"/>
</dbReference>
<dbReference type="EMBL" id="RJVO01000010">
    <property type="protein sequence ID" value="ROH85984.1"/>
    <property type="molecule type" value="Genomic_DNA"/>
</dbReference>
<keyword evidence="3" id="KW-0547">Nucleotide-binding</keyword>
<dbReference type="InterPro" id="IPR017871">
    <property type="entry name" value="ABC_transporter-like_CS"/>
</dbReference>
<dbReference type="GO" id="GO:0005524">
    <property type="term" value="F:ATP binding"/>
    <property type="evidence" value="ECO:0007669"/>
    <property type="project" value="UniProtKB-KW"/>
</dbReference>
<dbReference type="GO" id="GO:0015419">
    <property type="term" value="F:ABC-type sulfate transporter activity"/>
    <property type="evidence" value="ECO:0007669"/>
    <property type="project" value="InterPro"/>
</dbReference>
<keyword evidence="10" id="KW-1185">Reference proteome</keyword>
<keyword evidence="5" id="KW-1278">Translocase</keyword>
<keyword evidence="6" id="KW-0764">Sulfate transport</keyword>
<dbReference type="InterPro" id="IPR027417">
    <property type="entry name" value="P-loop_NTPase"/>
</dbReference>
<dbReference type="RefSeq" id="WP_123212993.1">
    <property type="nucleotide sequence ID" value="NZ_RJVO01000010.1"/>
</dbReference>
<dbReference type="Proteomes" id="UP000282106">
    <property type="component" value="Unassembled WGS sequence"/>
</dbReference>
<dbReference type="InterPro" id="IPR005666">
    <property type="entry name" value="Sulph_transpt1"/>
</dbReference>
<dbReference type="FunCoup" id="A0A3N0V0A7">
    <property type="interactions" value="181"/>
</dbReference>
<dbReference type="CDD" id="cd03296">
    <property type="entry name" value="ABC_CysA_sulfate_importer"/>
    <property type="match status" value="1"/>
</dbReference>
<protein>
    <submittedName>
        <fullName evidence="9">Sulfate/molybdate ABC transporter ATP-binding protein</fullName>
    </submittedName>
</protein>
<dbReference type="InterPro" id="IPR024765">
    <property type="entry name" value="TOBE-like"/>
</dbReference>
<gene>
    <name evidence="9" type="ORF">ED208_16300</name>
</gene>
<dbReference type="GO" id="GO:0016887">
    <property type="term" value="F:ATP hydrolysis activity"/>
    <property type="evidence" value="ECO:0007669"/>
    <property type="project" value="InterPro"/>
</dbReference>
<evidence type="ECO:0000256" key="4">
    <source>
        <dbReference type="ARBA" id="ARBA00022840"/>
    </source>
</evidence>
<evidence type="ECO:0000259" key="8">
    <source>
        <dbReference type="PROSITE" id="PS50893"/>
    </source>
</evidence>
<dbReference type="FunFam" id="3.40.50.300:FF:000227">
    <property type="entry name" value="Sulfate/thiosulfate import ATP-binding protein CysA"/>
    <property type="match status" value="1"/>
</dbReference>
<dbReference type="InterPro" id="IPR003439">
    <property type="entry name" value="ABC_transporter-like_ATP-bd"/>
</dbReference>
<name>A0A3N0V0A7_9GAMM</name>
<dbReference type="InterPro" id="IPR050093">
    <property type="entry name" value="ABC_SmlMolc_Importer"/>
</dbReference>
<dbReference type="InterPro" id="IPR008995">
    <property type="entry name" value="Mo/tungstate-bd_C_term_dom"/>
</dbReference>
<evidence type="ECO:0000313" key="10">
    <source>
        <dbReference type="Proteomes" id="UP000282106"/>
    </source>
</evidence>
<dbReference type="InterPro" id="IPR041193">
    <property type="entry name" value="CysA_C"/>
</dbReference>
<evidence type="ECO:0000256" key="7">
    <source>
        <dbReference type="ARBA" id="ARBA00023136"/>
    </source>
</evidence>
<evidence type="ECO:0000256" key="3">
    <source>
        <dbReference type="ARBA" id="ARBA00022741"/>
    </source>
</evidence>
<keyword evidence="7" id="KW-0472">Membrane</keyword>
<reference evidence="9 10" key="1">
    <citation type="submission" date="2018-10" db="EMBL/GenBank/DDBJ databases">
        <authorList>
            <person name="Chen W.-M."/>
        </authorList>
    </citation>
    <scope>NUCLEOTIDE SEQUENCE [LARGE SCALE GENOMIC DNA]</scope>
    <source>
        <strain evidence="9 10">THS-13</strain>
    </source>
</reference>
<dbReference type="Pfam" id="PF12857">
    <property type="entry name" value="TOBE_3"/>
    <property type="match status" value="1"/>
</dbReference>
<dbReference type="PANTHER" id="PTHR42781:SF4">
    <property type="entry name" value="SPERMIDINE_PUTRESCINE IMPORT ATP-BINDING PROTEIN POTA"/>
    <property type="match status" value="1"/>
</dbReference>
<accession>A0A3N0V0A7</accession>
<dbReference type="PANTHER" id="PTHR42781">
    <property type="entry name" value="SPERMIDINE/PUTRESCINE IMPORT ATP-BINDING PROTEIN POTA"/>
    <property type="match status" value="1"/>
</dbReference>
<evidence type="ECO:0000313" key="9">
    <source>
        <dbReference type="EMBL" id="ROH85984.1"/>
    </source>
</evidence>
<dbReference type="Gene3D" id="3.40.50.300">
    <property type="entry name" value="P-loop containing nucleotide triphosphate hydrolases"/>
    <property type="match status" value="1"/>
</dbReference>
<dbReference type="SUPFAM" id="SSF52540">
    <property type="entry name" value="P-loop containing nucleoside triphosphate hydrolases"/>
    <property type="match status" value="1"/>
</dbReference>
<dbReference type="Pfam" id="PF00005">
    <property type="entry name" value="ABC_tran"/>
    <property type="match status" value="1"/>
</dbReference>
<dbReference type="GO" id="GO:0043190">
    <property type="term" value="C:ATP-binding cassette (ABC) transporter complex"/>
    <property type="evidence" value="ECO:0007669"/>
    <property type="project" value="InterPro"/>
</dbReference>
<evidence type="ECO:0000256" key="6">
    <source>
        <dbReference type="ARBA" id="ARBA00023032"/>
    </source>
</evidence>
<keyword evidence="4 9" id="KW-0067">ATP-binding</keyword>
<keyword evidence="1" id="KW-0813">Transport</keyword>
<evidence type="ECO:0000256" key="5">
    <source>
        <dbReference type="ARBA" id="ARBA00022967"/>
    </source>
</evidence>
<keyword evidence="2" id="KW-1003">Cell membrane</keyword>
<dbReference type="NCBIfam" id="TIGR00968">
    <property type="entry name" value="3a0106s01"/>
    <property type="match status" value="1"/>
</dbReference>